<dbReference type="SUPFAM" id="SSF51419">
    <property type="entry name" value="PLP-binding barrel"/>
    <property type="match status" value="1"/>
</dbReference>
<feature type="binding site" evidence="5">
    <location>
        <position position="302"/>
    </location>
    <ligand>
        <name>substrate</name>
    </ligand>
</feature>
<dbReference type="InterPro" id="IPR022653">
    <property type="entry name" value="De-COase2_pyr-phos_BS"/>
</dbReference>
<evidence type="ECO:0000256" key="4">
    <source>
        <dbReference type="ARBA" id="ARBA00023239"/>
    </source>
</evidence>
<feature type="binding site" evidence="5">
    <location>
        <position position="338"/>
    </location>
    <ligand>
        <name>substrate</name>
    </ligand>
</feature>
<dbReference type="Pfam" id="PF02784">
    <property type="entry name" value="Orn_Arg_deC_N"/>
    <property type="match status" value="1"/>
</dbReference>
<dbReference type="FunFam" id="3.20.20.10:FF:000003">
    <property type="entry name" value="Diaminopimelate decarboxylase"/>
    <property type="match status" value="1"/>
</dbReference>
<evidence type="ECO:0000256" key="3">
    <source>
        <dbReference type="ARBA" id="ARBA00022898"/>
    </source>
</evidence>
<dbReference type="InterPro" id="IPR022643">
    <property type="entry name" value="De-COase2_C"/>
</dbReference>
<feature type="binding site" evidence="5">
    <location>
        <position position="397"/>
    </location>
    <ligand>
        <name>substrate</name>
    </ligand>
</feature>
<comment type="function">
    <text evidence="5">Specifically catalyzes the decarboxylation of meso-diaminopimelate (meso-DAP) to L-lysine.</text>
</comment>
<feature type="binding site" evidence="5">
    <location>
        <position position="369"/>
    </location>
    <ligand>
        <name>substrate</name>
    </ligand>
</feature>
<keyword evidence="2 5" id="KW-0210">Decarboxylase</keyword>
<dbReference type="GO" id="GO:0009089">
    <property type="term" value="P:lysine biosynthetic process via diaminopimelate"/>
    <property type="evidence" value="ECO:0007669"/>
    <property type="project" value="UniProtKB-UniRule"/>
</dbReference>
<feature type="binding site" evidence="5">
    <location>
        <begin position="299"/>
        <end position="302"/>
    </location>
    <ligand>
        <name>pyridoxal 5'-phosphate</name>
        <dbReference type="ChEBI" id="CHEBI:597326"/>
    </ligand>
</feature>
<dbReference type="PROSITE" id="PS00879">
    <property type="entry name" value="ODR_DC_2_2"/>
    <property type="match status" value="1"/>
</dbReference>
<protein>
    <recommendedName>
        <fullName evidence="5 6">Diaminopimelate decarboxylase</fullName>
        <shortName evidence="5">DAP decarboxylase</shortName>
        <shortName evidence="5">DAPDC</shortName>
        <ecNumber evidence="5 6">4.1.1.20</ecNumber>
    </recommendedName>
</protein>
<organism evidence="11 12">
    <name type="scientific">Methanococcus voltae</name>
    <dbReference type="NCBI Taxonomy" id="2188"/>
    <lineage>
        <taxon>Archaea</taxon>
        <taxon>Methanobacteriati</taxon>
        <taxon>Methanobacteriota</taxon>
        <taxon>Methanomada group</taxon>
        <taxon>Methanococci</taxon>
        <taxon>Methanococcales</taxon>
        <taxon>Methanococcaceae</taxon>
        <taxon>Methanococcus</taxon>
    </lineage>
</organism>
<gene>
    <name evidence="5" type="primary">lysA</name>
    <name evidence="11" type="ORF">J3E07_000828</name>
</gene>
<dbReference type="InterPro" id="IPR002986">
    <property type="entry name" value="DAP_deCOOHase_LysA"/>
</dbReference>
<keyword evidence="3 5" id="KW-0663">Pyridoxal phosphate</keyword>
<dbReference type="InterPro" id="IPR009006">
    <property type="entry name" value="Ala_racemase/Decarboxylase_C"/>
</dbReference>
<comment type="catalytic activity">
    <reaction evidence="5 8">
        <text>meso-2,6-diaminopimelate + H(+) = L-lysine + CO2</text>
        <dbReference type="Rhea" id="RHEA:15101"/>
        <dbReference type="ChEBI" id="CHEBI:15378"/>
        <dbReference type="ChEBI" id="CHEBI:16526"/>
        <dbReference type="ChEBI" id="CHEBI:32551"/>
        <dbReference type="ChEBI" id="CHEBI:57791"/>
        <dbReference type="EC" id="4.1.1.20"/>
    </reaction>
</comment>
<accession>A0A8J7RIA4</accession>
<feature type="domain" description="Orn/DAP/Arg decarboxylase 2 C-terminal" evidence="9">
    <location>
        <begin position="307"/>
        <end position="395"/>
    </location>
</feature>
<comment type="subunit">
    <text evidence="5">Homodimer.</text>
</comment>
<dbReference type="GO" id="GO:0030170">
    <property type="term" value="F:pyridoxal phosphate binding"/>
    <property type="evidence" value="ECO:0007669"/>
    <property type="project" value="UniProtKB-UniRule"/>
</dbReference>
<comment type="pathway">
    <text evidence="5 8">Amino-acid biosynthesis; L-lysine biosynthesis via DAP pathway; L-lysine from DL-2,6-diaminopimelate: step 1/1.</text>
</comment>
<evidence type="ECO:0000313" key="12">
    <source>
        <dbReference type="Proteomes" id="UP000740329"/>
    </source>
</evidence>
<dbReference type="InterPro" id="IPR029066">
    <property type="entry name" value="PLP-binding_barrel"/>
</dbReference>
<dbReference type="PANTHER" id="PTHR43727">
    <property type="entry name" value="DIAMINOPIMELATE DECARBOXYLASE"/>
    <property type="match status" value="1"/>
</dbReference>
<dbReference type="Pfam" id="PF00278">
    <property type="entry name" value="Orn_DAP_Arg_deC"/>
    <property type="match status" value="1"/>
</dbReference>
<feature type="binding site" evidence="5">
    <location>
        <position position="342"/>
    </location>
    <ligand>
        <name>substrate</name>
    </ligand>
</feature>
<dbReference type="InterPro" id="IPR000183">
    <property type="entry name" value="Orn/DAP/Arg_de-COase"/>
</dbReference>
<evidence type="ECO:0000313" key="11">
    <source>
        <dbReference type="EMBL" id="MBP2201416.1"/>
    </source>
</evidence>
<dbReference type="PANTHER" id="PTHR43727:SF2">
    <property type="entry name" value="GROUP IV DECARBOXYLASE"/>
    <property type="match status" value="1"/>
</dbReference>
<name>A0A8J7RIA4_METVO</name>
<dbReference type="AlphaFoldDB" id="A0A8J7RIA4"/>
<dbReference type="EC" id="4.1.1.20" evidence="5 6"/>
<sequence length="444" mass="48846">MVKNSQENIFLGNDMISKKDGILHIDGYKIEEIAKEYGTPLYIMSETQIKSNFDKYTQSFDRYTKETGKEVIFSFAYKANTNLAITTLLNKIGCGADVVSGGELYIAKLSKVPSSKIVFNGNCKLVEEIKMGIEADIRAFNVDGISDLILINETAKEMGKIANVAFRVNPNVDPKTHPKISTGLKKNKFGLDIEDGTALKAIKMAEEMENVKVVGIHCHIGSQLTQIDPFVEEAHKLMEFIVTLKEEGIEVRDLNIGGGLGIPYDKNTEIPVQADLAKAVIDTIVSYSDKIELPNLIVEPGRSIVGTAGVLVGKTIHRKETKVANWIMIDAGMNDMMRPAIYEAYHEITPCTIRDGTEEVLNIAGGLCESSDVFGKDRTIPTIKVGDYVAVLDVGAYGISMANNYNSRGKPAMVLTNEKEINLIRERESLADLIAKDIVPNHLL</sequence>
<dbReference type="CDD" id="cd06828">
    <property type="entry name" value="PLPDE_III_DapDC"/>
    <property type="match status" value="1"/>
</dbReference>
<dbReference type="HAMAP" id="MF_02120">
    <property type="entry name" value="LysA"/>
    <property type="match status" value="1"/>
</dbReference>
<feature type="domain" description="Orn/DAP/Arg decarboxylase 2 N-terminal" evidence="10">
    <location>
        <begin position="58"/>
        <end position="305"/>
    </location>
</feature>
<keyword evidence="5 8" id="KW-0457">Lysine biosynthesis</keyword>
<feature type="binding site" evidence="5">
    <location>
        <position position="397"/>
    </location>
    <ligand>
        <name>pyridoxal 5'-phosphate</name>
        <dbReference type="ChEBI" id="CHEBI:597326"/>
    </ligand>
</feature>
<dbReference type="Gene3D" id="2.40.37.10">
    <property type="entry name" value="Lyase, Ornithine Decarboxylase, Chain A, domain 1"/>
    <property type="match status" value="1"/>
</dbReference>
<evidence type="ECO:0000256" key="7">
    <source>
        <dbReference type="PIRSR" id="PIRSR600183-50"/>
    </source>
</evidence>
<dbReference type="UniPathway" id="UPA00034">
    <property type="reaction ID" value="UER00027"/>
</dbReference>
<evidence type="ECO:0000259" key="10">
    <source>
        <dbReference type="Pfam" id="PF02784"/>
    </source>
</evidence>
<comment type="similarity">
    <text evidence="5">Belongs to the Orn/Lys/Arg decarboxylase class-II family. LysA subfamily.</text>
</comment>
<dbReference type="PRINTS" id="PR01179">
    <property type="entry name" value="ODADCRBXLASE"/>
</dbReference>
<evidence type="ECO:0000256" key="5">
    <source>
        <dbReference type="HAMAP-Rule" id="MF_02120"/>
    </source>
</evidence>
<dbReference type="PROSITE" id="PS00878">
    <property type="entry name" value="ODR_DC_2_1"/>
    <property type="match status" value="1"/>
</dbReference>
<dbReference type="GO" id="GO:0008836">
    <property type="term" value="F:diaminopimelate decarboxylase activity"/>
    <property type="evidence" value="ECO:0007669"/>
    <property type="project" value="UniProtKB-UniRule"/>
</dbReference>
<evidence type="ECO:0000256" key="2">
    <source>
        <dbReference type="ARBA" id="ARBA00022793"/>
    </source>
</evidence>
<dbReference type="PRINTS" id="PR01181">
    <property type="entry name" value="DAPDCRBXLASE"/>
</dbReference>
<comment type="caution">
    <text evidence="11">The sequence shown here is derived from an EMBL/GenBank/DDBJ whole genome shotgun (WGS) entry which is preliminary data.</text>
</comment>
<reference evidence="11" key="1">
    <citation type="submission" date="2021-03" db="EMBL/GenBank/DDBJ databases">
        <title>Genomic Encyclopedia of Type Strains, Phase IV (KMG-V): Genome sequencing to study the core and pangenomes of soil and plant-associated prokaryotes.</title>
        <authorList>
            <person name="Whitman W."/>
        </authorList>
    </citation>
    <scope>NUCLEOTIDE SEQUENCE</scope>
    <source>
        <strain evidence="11">C4</strain>
    </source>
</reference>
<evidence type="ECO:0000256" key="6">
    <source>
        <dbReference type="NCBIfam" id="TIGR01048"/>
    </source>
</evidence>
<keyword evidence="5" id="KW-0028">Amino-acid biosynthesis</keyword>
<dbReference type="SUPFAM" id="SSF50621">
    <property type="entry name" value="Alanine racemase C-terminal domain-like"/>
    <property type="match status" value="1"/>
</dbReference>
<dbReference type="Proteomes" id="UP000740329">
    <property type="component" value="Unassembled WGS sequence"/>
</dbReference>
<feature type="binding site" evidence="5">
    <location>
        <position position="259"/>
    </location>
    <ligand>
        <name>pyridoxal 5'-phosphate</name>
        <dbReference type="ChEBI" id="CHEBI:597326"/>
    </ligand>
</feature>
<dbReference type="Gene3D" id="3.20.20.10">
    <property type="entry name" value="Alanine racemase"/>
    <property type="match status" value="1"/>
</dbReference>
<keyword evidence="4 5" id="KW-0456">Lyase</keyword>
<dbReference type="InterPro" id="IPR022657">
    <property type="entry name" value="De-COase2_CS"/>
</dbReference>
<evidence type="ECO:0000259" key="9">
    <source>
        <dbReference type="Pfam" id="PF00278"/>
    </source>
</evidence>
<dbReference type="NCBIfam" id="TIGR01048">
    <property type="entry name" value="lysA"/>
    <property type="match status" value="1"/>
</dbReference>
<dbReference type="EMBL" id="JAGGMV010000002">
    <property type="protein sequence ID" value="MBP2201416.1"/>
    <property type="molecule type" value="Genomic_DNA"/>
</dbReference>
<feature type="active site" description="Proton donor" evidence="7">
    <location>
        <position position="368"/>
    </location>
</feature>
<evidence type="ECO:0000256" key="8">
    <source>
        <dbReference type="RuleBase" id="RU003738"/>
    </source>
</evidence>
<feature type="modified residue" description="N6-(pyridoxal phosphate)lysine" evidence="5 7">
    <location>
        <position position="78"/>
    </location>
</feature>
<comment type="cofactor">
    <cofactor evidence="1 5 7 8">
        <name>pyridoxal 5'-phosphate</name>
        <dbReference type="ChEBI" id="CHEBI:597326"/>
    </cofactor>
</comment>
<proteinExistence type="inferred from homology"/>
<dbReference type="InterPro" id="IPR022644">
    <property type="entry name" value="De-COase2_N"/>
</dbReference>
<evidence type="ECO:0000256" key="1">
    <source>
        <dbReference type="ARBA" id="ARBA00001933"/>
    </source>
</evidence>